<keyword evidence="2" id="KW-0812">Transmembrane</keyword>
<keyword evidence="2" id="KW-1133">Transmembrane helix</keyword>
<feature type="transmembrane region" description="Helical" evidence="2">
    <location>
        <begin position="12"/>
        <end position="32"/>
    </location>
</feature>
<name>A0ABD3SH46_9STRA</name>
<dbReference type="Pfam" id="PF13409">
    <property type="entry name" value="GST_N_2"/>
    <property type="match status" value="1"/>
</dbReference>
<organism evidence="4 5">
    <name type="scientific">Cyclostephanos tholiformis</name>
    <dbReference type="NCBI Taxonomy" id="382380"/>
    <lineage>
        <taxon>Eukaryota</taxon>
        <taxon>Sar</taxon>
        <taxon>Stramenopiles</taxon>
        <taxon>Ochrophyta</taxon>
        <taxon>Bacillariophyta</taxon>
        <taxon>Coscinodiscophyceae</taxon>
        <taxon>Thalassiosirophycidae</taxon>
        <taxon>Stephanodiscales</taxon>
        <taxon>Stephanodiscaceae</taxon>
        <taxon>Cyclostephanos</taxon>
    </lineage>
</organism>
<dbReference type="AlphaFoldDB" id="A0ABD3SH46"/>
<evidence type="ECO:0000313" key="4">
    <source>
        <dbReference type="EMBL" id="KAL3823899.1"/>
    </source>
</evidence>
<dbReference type="InterPro" id="IPR036249">
    <property type="entry name" value="Thioredoxin-like_sf"/>
</dbReference>
<sequence>MTTCLSRPHRRHSYHFIVLIFLASLGVVSSLFRSAANGIIDWHLDAAAAVPSRRSRRPASRPYARFGVGEDENNDHDGPAGAAHRTTMIRFVTNRRCPYAQKAWIALEASGCAYETIEVSLYGTGGKPDWFLDMNPRGTVPIVAVLATAGVDEDVVFADSDSILDAIGSGVVAGAAGARGMLRAVDGPRAGDDMALSDRWRVLVSDRLIPVGKSAALGGSTSELRALLNEMNAMVVGPYLVGDELSLADCAAFPFLWRIDREFGIGGDGEENLRLWLDKCMDTDSIRRTIPDQGWWWWW</sequence>
<dbReference type="InterPro" id="IPR036282">
    <property type="entry name" value="Glutathione-S-Trfase_C_sf"/>
</dbReference>
<protein>
    <recommendedName>
        <fullName evidence="3">GST N-terminal domain-containing protein</fullName>
    </recommendedName>
</protein>
<dbReference type="EMBL" id="JALLPB020000027">
    <property type="protein sequence ID" value="KAL3823899.1"/>
    <property type="molecule type" value="Genomic_DNA"/>
</dbReference>
<comment type="caution">
    <text evidence="4">The sequence shown here is derived from an EMBL/GenBank/DDBJ whole genome shotgun (WGS) entry which is preliminary data.</text>
</comment>
<keyword evidence="2" id="KW-0472">Membrane</keyword>
<accession>A0ABD3SH46</accession>
<feature type="region of interest" description="Disordered" evidence="1">
    <location>
        <begin position="59"/>
        <end position="80"/>
    </location>
</feature>
<evidence type="ECO:0000256" key="2">
    <source>
        <dbReference type="SAM" id="Phobius"/>
    </source>
</evidence>
<keyword evidence="5" id="KW-1185">Reference proteome</keyword>
<dbReference type="InterPro" id="IPR050983">
    <property type="entry name" value="GST_Omega/HSP26"/>
</dbReference>
<dbReference type="PANTHER" id="PTHR43968:SF6">
    <property type="entry name" value="GLUTATHIONE S-TRANSFERASE OMEGA"/>
    <property type="match status" value="1"/>
</dbReference>
<dbReference type="CDD" id="cd00570">
    <property type="entry name" value="GST_N_family"/>
    <property type="match status" value="1"/>
</dbReference>
<gene>
    <name evidence="4" type="ORF">ACHAXA_005481</name>
</gene>
<dbReference type="PANTHER" id="PTHR43968">
    <property type="match status" value="1"/>
</dbReference>
<dbReference type="InterPro" id="IPR004045">
    <property type="entry name" value="Glutathione_S-Trfase_N"/>
</dbReference>
<evidence type="ECO:0000256" key="1">
    <source>
        <dbReference type="SAM" id="MobiDB-lite"/>
    </source>
</evidence>
<dbReference type="SUPFAM" id="SSF47616">
    <property type="entry name" value="GST C-terminal domain-like"/>
    <property type="match status" value="1"/>
</dbReference>
<dbReference type="SUPFAM" id="SSF52833">
    <property type="entry name" value="Thioredoxin-like"/>
    <property type="match status" value="1"/>
</dbReference>
<reference evidence="4 5" key="1">
    <citation type="submission" date="2024-10" db="EMBL/GenBank/DDBJ databases">
        <title>Updated reference genomes for cyclostephanoid diatoms.</title>
        <authorList>
            <person name="Roberts W.R."/>
            <person name="Alverson A.J."/>
        </authorList>
    </citation>
    <scope>NUCLEOTIDE SEQUENCE [LARGE SCALE GENOMIC DNA]</scope>
    <source>
        <strain evidence="4 5">AJA228-03</strain>
    </source>
</reference>
<dbReference type="CDD" id="cd00299">
    <property type="entry name" value="GST_C_family"/>
    <property type="match status" value="1"/>
</dbReference>
<feature type="domain" description="GST N-terminal" evidence="3">
    <location>
        <begin position="97"/>
        <end position="167"/>
    </location>
</feature>
<evidence type="ECO:0000259" key="3">
    <source>
        <dbReference type="Pfam" id="PF13409"/>
    </source>
</evidence>
<dbReference type="Gene3D" id="3.40.30.10">
    <property type="entry name" value="Glutaredoxin"/>
    <property type="match status" value="1"/>
</dbReference>
<dbReference type="Proteomes" id="UP001530377">
    <property type="component" value="Unassembled WGS sequence"/>
</dbReference>
<evidence type="ECO:0000313" key="5">
    <source>
        <dbReference type="Proteomes" id="UP001530377"/>
    </source>
</evidence>
<proteinExistence type="predicted"/>
<dbReference type="Pfam" id="PF13410">
    <property type="entry name" value="GST_C_2"/>
    <property type="match status" value="1"/>
</dbReference>
<dbReference type="Gene3D" id="1.20.1050.10">
    <property type="match status" value="1"/>
</dbReference>